<reference evidence="1" key="1">
    <citation type="submission" date="2019-11" db="EMBL/GenBank/DDBJ databases">
        <authorList>
            <person name="Feng L."/>
        </authorList>
    </citation>
    <scope>NUCLEOTIDE SEQUENCE</scope>
    <source>
        <strain evidence="1">PmerdaeLFYP103</strain>
    </source>
</reference>
<name>A0A6N3AGQ6_9BACT</name>
<dbReference type="EMBL" id="CACRUV010000012">
    <property type="protein sequence ID" value="VYT91579.1"/>
    <property type="molecule type" value="Genomic_DNA"/>
</dbReference>
<accession>A0A6N3AGQ6</accession>
<dbReference type="AlphaFoldDB" id="A0A6N3AGQ6"/>
<sequence>MSYLRFGKSNLPVGLKDPTKKILHFSFTDIAFKDLYANHTVIRRLGQTPVAAFQ</sequence>
<organism evidence="1">
    <name type="scientific">Parabacteroides merdae</name>
    <dbReference type="NCBI Taxonomy" id="46503"/>
    <lineage>
        <taxon>Bacteria</taxon>
        <taxon>Pseudomonadati</taxon>
        <taxon>Bacteroidota</taxon>
        <taxon>Bacteroidia</taxon>
        <taxon>Bacteroidales</taxon>
        <taxon>Tannerellaceae</taxon>
        <taxon>Parabacteroides</taxon>
    </lineage>
</organism>
<gene>
    <name evidence="1" type="ORF">PMLFYP103_00161</name>
</gene>
<evidence type="ECO:0000313" key="1">
    <source>
        <dbReference type="EMBL" id="VYT91579.1"/>
    </source>
</evidence>
<protein>
    <submittedName>
        <fullName evidence="1">Uncharacterized protein</fullName>
    </submittedName>
</protein>
<proteinExistence type="predicted"/>